<evidence type="ECO:0000256" key="15">
    <source>
        <dbReference type="ARBA" id="ARBA00023303"/>
    </source>
</evidence>
<feature type="transmembrane region" description="Helical" evidence="17">
    <location>
        <begin position="311"/>
        <end position="333"/>
    </location>
</feature>
<dbReference type="OMA" id="DGVINWI"/>
<dbReference type="FunCoup" id="A8WSB6">
    <property type="interactions" value="54"/>
</dbReference>
<dbReference type="InterPro" id="IPR018000">
    <property type="entry name" value="Neurotransmitter_ion_chnl_CS"/>
</dbReference>
<dbReference type="InterPro" id="IPR006201">
    <property type="entry name" value="Neur_channel"/>
</dbReference>
<dbReference type="GO" id="GO:1904315">
    <property type="term" value="F:transmitter-gated monoatomic ion channel activity involved in regulation of postsynaptic membrane potential"/>
    <property type="evidence" value="ECO:0000318"/>
    <property type="project" value="GO_Central"/>
</dbReference>
<evidence type="ECO:0000256" key="7">
    <source>
        <dbReference type="ARBA" id="ARBA00023018"/>
    </source>
</evidence>
<evidence type="ECO:0000256" key="3">
    <source>
        <dbReference type="ARBA" id="ARBA00022475"/>
    </source>
</evidence>
<dbReference type="InterPro" id="IPR038050">
    <property type="entry name" value="Neuro_actylchol_rec"/>
</dbReference>
<evidence type="ECO:0000256" key="16">
    <source>
        <dbReference type="ARBA" id="ARBA00034104"/>
    </source>
</evidence>
<dbReference type="InterPro" id="IPR006202">
    <property type="entry name" value="Neur_chan_lig-bd"/>
</dbReference>
<dbReference type="InterPro" id="IPR006029">
    <property type="entry name" value="Neurotrans-gated_channel_TM"/>
</dbReference>
<evidence type="ECO:0000256" key="2">
    <source>
        <dbReference type="ARBA" id="ARBA00022448"/>
    </source>
</evidence>
<evidence type="ECO:0000256" key="1">
    <source>
        <dbReference type="ARBA" id="ARBA00009237"/>
    </source>
</evidence>
<dbReference type="CDD" id="cd18997">
    <property type="entry name" value="LGIC_ECD_nAChR"/>
    <property type="match status" value="1"/>
</dbReference>
<dbReference type="GO" id="GO:0005892">
    <property type="term" value="C:acetylcholine-gated channel complex"/>
    <property type="evidence" value="ECO:0000318"/>
    <property type="project" value="GO_Central"/>
</dbReference>
<dbReference type="RefSeq" id="XP_002631448.1">
    <property type="nucleotide sequence ID" value="XM_002631402.1"/>
</dbReference>
<dbReference type="Pfam" id="PF02931">
    <property type="entry name" value="Neur_chan_LBD"/>
    <property type="match status" value="1"/>
</dbReference>
<evidence type="ECO:0000256" key="17">
    <source>
        <dbReference type="RuleBase" id="RU000687"/>
    </source>
</evidence>
<dbReference type="InParanoid" id="A8WSB6"/>
<evidence type="ECO:0000256" key="13">
    <source>
        <dbReference type="ARBA" id="ARBA00023257"/>
    </source>
</evidence>
<gene>
    <name evidence="22" type="primary">acr-7</name>
    <name evidence="20" type="synonym">Cbr-acr-7</name>
    <name evidence="22" type="ORF">CBG03310</name>
    <name evidence="20" type="ORF">CBG_03310</name>
</gene>
<evidence type="ECO:0000313" key="20">
    <source>
        <dbReference type="EMBL" id="CAP23375.1"/>
    </source>
</evidence>
<dbReference type="FunFam" id="2.70.170.10:FF:000016">
    <property type="entry name" value="Nicotinic acetylcholine receptor subunit"/>
    <property type="match status" value="1"/>
</dbReference>
<dbReference type="PANTHER" id="PTHR18945">
    <property type="entry name" value="NEUROTRANSMITTER GATED ION CHANNEL"/>
    <property type="match status" value="1"/>
</dbReference>
<evidence type="ECO:0000256" key="5">
    <source>
        <dbReference type="ARBA" id="ARBA00022729"/>
    </source>
</evidence>
<proteinExistence type="inferred from homology"/>
<feature type="transmembrane region" description="Helical" evidence="17">
    <location>
        <begin position="281"/>
        <end position="299"/>
    </location>
</feature>
<dbReference type="EMBL" id="HE601438">
    <property type="protein sequence ID" value="CAP23375.1"/>
    <property type="molecule type" value="Genomic_DNA"/>
</dbReference>
<evidence type="ECO:0000256" key="14">
    <source>
        <dbReference type="ARBA" id="ARBA00023286"/>
    </source>
</evidence>
<evidence type="ECO:0000259" key="18">
    <source>
        <dbReference type="Pfam" id="PF02931"/>
    </source>
</evidence>
<keyword evidence="15 17" id="KW-0407">Ion channel</keyword>
<dbReference type="GO" id="GO:0004888">
    <property type="term" value="F:transmembrane signaling receptor activity"/>
    <property type="evidence" value="ECO:0007669"/>
    <property type="project" value="InterPro"/>
</dbReference>
<dbReference type="GO" id="GO:0005886">
    <property type="term" value="C:plasma membrane"/>
    <property type="evidence" value="ECO:0000318"/>
    <property type="project" value="GO_Central"/>
</dbReference>
<comment type="subcellular location">
    <subcellularLocation>
        <location evidence="16">Postsynaptic cell membrane</location>
        <topology evidence="16">Multi-pass membrane protein</topology>
    </subcellularLocation>
</comment>
<dbReference type="SUPFAM" id="SSF63712">
    <property type="entry name" value="Nicotinic receptor ligand binding domain-like"/>
    <property type="match status" value="1"/>
</dbReference>
<keyword evidence="6 17" id="KW-1133">Transmembrane helix</keyword>
<dbReference type="Proteomes" id="UP000008549">
    <property type="component" value="Unassembled WGS sequence"/>
</dbReference>
<accession>A8WSB6</accession>
<feature type="transmembrane region" description="Helical" evidence="17">
    <location>
        <begin position="249"/>
        <end position="275"/>
    </location>
</feature>
<keyword evidence="21" id="KW-1185">Reference proteome</keyword>
<dbReference type="AlphaFoldDB" id="A8WSB6"/>
<keyword evidence="12" id="KW-0325">Glycoprotein</keyword>
<protein>
    <submittedName>
        <fullName evidence="20">Protein CBR-ACR-7</fullName>
    </submittedName>
</protein>
<dbReference type="Gene3D" id="1.20.58.390">
    <property type="entry name" value="Neurotransmitter-gated ion-channel transmembrane domain"/>
    <property type="match status" value="2"/>
</dbReference>
<evidence type="ECO:0000313" key="21">
    <source>
        <dbReference type="Proteomes" id="UP000008549"/>
    </source>
</evidence>
<dbReference type="WormBase" id="CBG03310">
    <property type="protein sequence ID" value="CBP00596"/>
    <property type="gene ID" value="WBGene00026192"/>
    <property type="gene designation" value="Cbr-acr-7"/>
</dbReference>
<reference evidence="20 21" key="1">
    <citation type="journal article" date="2003" name="PLoS Biol.">
        <title>The genome sequence of Caenorhabditis briggsae: a platform for comparative genomics.</title>
        <authorList>
            <person name="Stein L.D."/>
            <person name="Bao Z."/>
            <person name="Blasiar D."/>
            <person name="Blumenthal T."/>
            <person name="Brent M.R."/>
            <person name="Chen N."/>
            <person name="Chinwalla A."/>
            <person name="Clarke L."/>
            <person name="Clee C."/>
            <person name="Coghlan A."/>
            <person name="Coulson A."/>
            <person name="D'Eustachio P."/>
            <person name="Fitch D.H."/>
            <person name="Fulton L.A."/>
            <person name="Fulton R.E."/>
            <person name="Griffiths-Jones S."/>
            <person name="Harris T.W."/>
            <person name="Hillier L.W."/>
            <person name="Kamath R."/>
            <person name="Kuwabara P.E."/>
            <person name="Mardis E.R."/>
            <person name="Marra M.A."/>
            <person name="Miner T.L."/>
            <person name="Minx P."/>
            <person name="Mullikin J.C."/>
            <person name="Plumb R.W."/>
            <person name="Rogers J."/>
            <person name="Schein J.E."/>
            <person name="Sohrmann M."/>
            <person name="Spieth J."/>
            <person name="Stajich J.E."/>
            <person name="Wei C."/>
            <person name="Willey D."/>
            <person name="Wilson R.K."/>
            <person name="Durbin R."/>
            <person name="Waterston R.H."/>
        </authorList>
    </citation>
    <scope>NUCLEOTIDE SEQUENCE [LARGE SCALE GENOMIC DNA]</scope>
    <source>
        <strain evidence="20 21">AF16</strain>
    </source>
</reference>
<dbReference type="KEGG" id="cbr:CBG_03310"/>
<evidence type="ECO:0000256" key="9">
    <source>
        <dbReference type="ARBA" id="ARBA00023136"/>
    </source>
</evidence>
<dbReference type="CDD" id="cd19051">
    <property type="entry name" value="LGIC_TM_cation"/>
    <property type="match status" value="1"/>
</dbReference>
<evidence type="ECO:0000256" key="4">
    <source>
        <dbReference type="ARBA" id="ARBA00022692"/>
    </source>
</evidence>
<dbReference type="GO" id="GO:0005231">
    <property type="term" value="F:excitatory extracellular ligand-gated monoatomic ion channel activity"/>
    <property type="evidence" value="ECO:0000318"/>
    <property type="project" value="GO_Central"/>
</dbReference>
<sequence length="539" mass="62962">MVSSINIIIPVSILYFFSFNNQVSVVEGSKREAQLYRDLLANYSYLVRPVRNPKKALTVTMKVFIQQVLTVDAKHQMIEVNAWLKYVWTDFRLRWNPLDYENITSVRFYGEDQIWQPDILLYNRYIEDEQESFDITYKTNALVYNDGVINWIPPGIFKLSCKMDITLFPFDEQICFMKFGSWTYHGFALDLRLDVVKGQEPSADLSTYITNGEWHLLSAPAKREEKFYKCCREPYPTVKFYLHLRRRTFYYVFNVILPTLLVSFMSLLAFCLPATDLSEKIGLQTTILLSVCFFLTILSEMTPTTSEAVPLLGVFFSALTFIVAISTTFTILVLNIRYRQITNHYLTPLFRSIFLEWLPWCMMMKRPDHKFRKGSSYRDSSADHCVQCAKNAELKSILRGADNQQQVDNDTLYPFPAETLSLSRKVGDGLFIQRRCQVHEAARSEKFTRGMRACERTLREDGSELANVLVTIIKMYEVMVTQVERIRQRIALKRKRKDIQDEWKFAAQAVDRFCLIIFTIVFIICCSIFVFIPPIKILD</sequence>
<dbReference type="STRING" id="6238.A8WSB6"/>
<keyword evidence="11" id="KW-0675">Receptor</keyword>
<dbReference type="CTD" id="8573446"/>
<dbReference type="PRINTS" id="PR00252">
    <property type="entry name" value="NRIONCHANNEL"/>
</dbReference>
<dbReference type="GeneID" id="8573446"/>
<keyword evidence="7" id="KW-0770">Synapse</keyword>
<evidence type="ECO:0000313" key="22">
    <source>
        <dbReference type="WormBase" id="CBG03310"/>
    </source>
</evidence>
<dbReference type="SUPFAM" id="SSF90112">
    <property type="entry name" value="Neurotransmitter-gated ion-channel transmembrane pore"/>
    <property type="match status" value="1"/>
</dbReference>
<feature type="domain" description="Neurotransmitter-gated ion-channel transmembrane" evidence="19">
    <location>
        <begin position="255"/>
        <end position="525"/>
    </location>
</feature>
<keyword evidence="9 17" id="KW-0472">Membrane</keyword>
<keyword evidence="10" id="KW-1015">Disulfide bond</keyword>
<evidence type="ECO:0000256" key="10">
    <source>
        <dbReference type="ARBA" id="ARBA00023157"/>
    </source>
</evidence>
<dbReference type="HOGENOM" id="CLU_018074_0_3_1"/>
<keyword evidence="13" id="KW-0628">Postsynaptic cell membrane</keyword>
<feature type="transmembrane region" description="Helical" evidence="17">
    <location>
        <begin position="513"/>
        <end position="532"/>
    </location>
</feature>
<dbReference type="GO" id="GO:0045211">
    <property type="term" value="C:postsynaptic membrane"/>
    <property type="evidence" value="ECO:0007669"/>
    <property type="project" value="UniProtKB-SubCell"/>
</dbReference>
<dbReference type="GO" id="GO:0042391">
    <property type="term" value="P:regulation of membrane potential"/>
    <property type="evidence" value="ECO:0000318"/>
    <property type="project" value="GO_Central"/>
</dbReference>
<keyword evidence="5" id="KW-0732">Signal</keyword>
<name>A8WSB6_CAEBR</name>
<dbReference type="eggNOG" id="KOG3646">
    <property type="taxonomic scope" value="Eukaryota"/>
</dbReference>
<organism evidence="20 21">
    <name type="scientific">Caenorhabditis briggsae</name>
    <dbReference type="NCBI Taxonomy" id="6238"/>
    <lineage>
        <taxon>Eukaryota</taxon>
        <taxon>Metazoa</taxon>
        <taxon>Ecdysozoa</taxon>
        <taxon>Nematoda</taxon>
        <taxon>Chromadorea</taxon>
        <taxon>Rhabditida</taxon>
        <taxon>Rhabditina</taxon>
        <taxon>Rhabditomorpha</taxon>
        <taxon>Rhabditoidea</taxon>
        <taxon>Rhabditidae</taxon>
        <taxon>Peloderinae</taxon>
        <taxon>Caenorhabditis</taxon>
    </lineage>
</organism>
<dbReference type="GO" id="GO:0034220">
    <property type="term" value="P:monoatomic ion transmembrane transport"/>
    <property type="evidence" value="ECO:0000318"/>
    <property type="project" value="GO_Central"/>
</dbReference>
<dbReference type="NCBIfam" id="TIGR00860">
    <property type="entry name" value="LIC"/>
    <property type="match status" value="1"/>
</dbReference>
<evidence type="ECO:0000256" key="11">
    <source>
        <dbReference type="ARBA" id="ARBA00023170"/>
    </source>
</evidence>
<keyword evidence="14" id="KW-1071">Ligand-gated ion channel</keyword>
<keyword evidence="3" id="KW-1003">Cell membrane</keyword>
<evidence type="ECO:0000256" key="12">
    <source>
        <dbReference type="ARBA" id="ARBA00023180"/>
    </source>
</evidence>
<feature type="domain" description="Neurotransmitter-gated ion-channel ligand-binding" evidence="18">
    <location>
        <begin position="33"/>
        <end position="248"/>
    </location>
</feature>
<dbReference type="InterPro" id="IPR036719">
    <property type="entry name" value="Neuro-gated_channel_TM_sf"/>
</dbReference>
<evidence type="ECO:0000256" key="6">
    <source>
        <dbReference type="ARBA" id="ARBA00022989"/>
    </source>
</evidence>
<dbReference type="PROSITE" id="PS00236">
    <property type="entry name" value="NEUROTR_ION_CHANNEL"/>
    <property type="match status" value="1"/>
</dbReference>
<dbReference type="GO" id="GO:0043005">
    <property type="term" value="C:neuron projection"/>
    <property type="evidence" value="ECO:0000318"/>
    <property type="project" value="GO_Central"/>
</dbReference>
<dbReference type="InterPro" id="IPR036734">
    <property type="entry name" value="Neur_chan_lig-bd_sf"/>
</dbReference>
<comment type="similarity">
    <text evidence="1">Belongs to the ligand-gated ion channel (TC 1.A.9) family. Acetylcholine receptor (TC 1.A.9.1) subfamily.</text>
</comment>
<reference evidence="20 21" key="2">
    <citation type="journal article" date="2011" name="PLoS Genet.">
        <title>Caenorhabditis briggsae recombinant inbred line genotypes reveal inter-strain incompatibility and the evolution of recombination.</title>
        <authorList>
            <person name="Ross J.A."/>
            <person name="Koboldt D.C."/>
            <person name="Staisch J.E."/>
            <person name="Chamberlin H.M."/>
            <person name="Gupta B.P."/>
            <person name="Miller R.D."/>
            <person name="Baird S.E."/>
            <person name="Haag E.S."/>
        </authorList>
    </citation>
    <scope>NUCLEOTIDE SEQUENCE [LARGE SCALE GENOMIC DNA]</scope>
    <source>
        <strain evidence="20 21">AF16</strain>
    </source>
</reference>
<dbReference type="GO" id="GO:0007268">
    <property type="term" value="P:chemical synaptic transmission"/>
    <property type="evidence" value="ECO:0000318"/>
    <property type="project" value="GO_Central"/>
</dbReference>
<evidence type="ECO:0000259" key="19">
    <source>
        <dbReference type="Pfam" id="PF02932"/>
    </source>
</evidence>
<dbReference type="Pfam" id="PF02932">
    <property type="entry name" value="Neur_chan_memb"/>
    <property type="match status" value="1"/>
</dbReference>
<dbReference type="GO" id="GO:0045202">
    <property type="term" value="C:synapse"/>
    <property type="evidence" value="ECO:0000318"/>
    <property type="project" value="GO_Central"/>
</dbReference>
<keyword evidence="4 17" id="KW-0812">Transmembrane</keyword>
<keyword evidence="2 17" id="KW-0813">Transport</keyword>
<evidence type="ECO:0000256" key="8">
    <source>
        <dbReference type="ARBA" id="ARBA00023065"/>
    </source>
</evidence>
<dbReference type="Gene3D" id="2.70.170.10">
    <property type="entry name" value="Neurotransmitter-gated ion-channel ligand-binding domain"/>
    <property type="match status" value="1"/>
</dbReference>
<keyword evidence="8 17" id="KW-0406">Ion transport</keyword>